<feature type="chain" id="PRO_5015158093" evidence="1">
    <location>
        <begin position="21"/>
        <end position="211"/>
    </location>
</feature>
<evidence type="ECO:0000313" key="2">
    <source>
        <dbReference type="EMBL" id="PSK88837.1"/>
    </source>
</evidence>
<keyword evidence="1" id="KW-0732">Signal</keyword>
<dbReference type="Pfam" id="PF05708">
    <property type="entry name" value="Peptidase_C92"/>
    <property type="match status" value="1"/>
</dbReference>
<comment type="caution">
    <text evidence="2">The sequence shown here is derived from an EMBL/GenBank/DDBJ whole genome shotgun (WGS) entry which is preliminary data.</text>
</comment>
<dbReference type="InterPro" id="IPR038765">
    <property type="entry name" value="Papain-like_cys_pep_sf"/>
</dbReference>
<feature type="signal peptide" evidence="1">
    <location>
        <begin position="1"/>
        <end position="20"/>
    </location>
</feature>
<organism evidence="2 3">
    <name type="scientific">Taibaiella chishuiensis</name>
    <dbReference type="NCBI Taxonomy" id="1434707"/>
    <lineage>
        <taxon>Bacteria</taxon>
        <taxon>Pseudomonadati</taxon>
        <taxon>Bacteroidota</taxon>
        <taxon>Chitinophagia</taxon>
        <taxon>Chitinophagales</taxon>
        <taxon>Chitinophagaceae</taxon>
        <taxon>Taibaiella</taxon>
    </lineage>
</organism>
<reference evidence="2 3" key="1">
    <citation type="submission" date="2018-03" db="EMBL/GenBank/DDBJ databases">
        <title>Genomic Encyclopedia of Type Strains, Phase III (KMG-III): the genomes of soil and plant-associated and newly described type strains.</title>
        <authorList>
            <person name="Whitman W."/>
        </authorList>
    </citation>
    <scope>NUCLEOTIDE SEQUENCE [LARGE SCALE GENOMIC DNA]</scope>
    <source>
        <strain evidence="2 3">CGMCC 1.12700</strain>
    </source>
</reference>
<accession>A0A2P8CV57</accession>
<dbReference type="EMBL" id="PYGD01000014">
    <property type="protein sequence ID" value="PSK88837.1"/>
    <property type="molecule type" value="Genomic_DNA"/>
</dbReference>
<dbReference type="RefSeq" id="WP_181358596.1">
    <property type="nucleotide sequence ID" value="NZ_PYGD01000014.1"/>
</dbReference>
<protein>
    <submittedName>
        <fullName evidence="2">Permuted papain-like amidase YaeF/Yiix C92 family enzyme</fullName>
    </submittedName>
</protein>
<sequence length="211" mass="23463">MIKQILIGIALLLSASKAPAQQRLPFALQTGDLLFQDLDCGDMCNAIEEVTQGFDGKRFSHVGLVALSGDTVRVIEAMGPGVRIVSLDDFRKRNANKIYIGRVQQQYAALPAEAIVFALKQVGAPYDDDFIYGNGKYYCSELVYDAYKYANKERPFFELQPMTFKQPGKPDYYPVWVSYYKKLGRDIPEGEPGCNPGGLSRSPKIEIVGGF</sequence>
<dbReference type="AlphaFoldDB" id="A0A2P8CV57"/>
<dbReference type="Proteomes" id="UP000240572">
    <property type="component" value="Unassembled WGS sequence"/>
</dbReference>
<evidence type="ECO:0000256" key="1">
    <source>
        <dbReference type="SAM" id="SignalP"/>
    </source>
</evidence>
<gene>
    <name evidence="2" type="ORF">B0I18_11449</name>
</gene>
<evidence type="ECO:0000313" key="3">
    <source>
        <dbReference type="Proteomes" id="UP000240572"/>
    </source>
</evidence>
<name>A0A2P8CV57_9BACT</name>
<keyword evidence="3" id="KW-1185">Reference proteome</keyword>
<proteinExistence type="predicted"/>
<dbReference type="Gene3D" id="3.90.1720.10">
    <property type="entry name" value="endopeptidase domain like (from Nostoc punctiforme)"/>
    <property type="match status" value="1"/>
</dbReference>
<dbReference type="InterPro" id="IPR024453">
    <property type="entry name" value="Peptidase_C92"/>
</dbReference>
<dbReference type="SUPFAM" id="SSF54001">
    <property type="entry name" value="Cysteine proteinases"/>
    <property type="match status" value="1"/>
</dbReference>